<dbReference type="InterPro" id="IPR018931">
    <property type="entry name" value="DUF2520"/>
</dbReference>
<dbReference type="Gene3D" id="1.10.1040.20">
    <property type="entry name" value="ProC-like, C-terminal domain"/>
    <property type="match status" value="1"/>
</dbReference>
<name>A0A2N6D0Q8_9GAMM</name>
<dbReference type="RefSeq" id="WP_273437855.1">
    <property type="nucleotide sequence ID" value="NZ_PKUN01000002.1"/>
</dbReference>
<dbReference type="InterPro" id="IPR008927">
    <property type="entry name" value="6-PGluconate_DH-like_C_sf"/>
</dbReference>
<dbReference type="Gene3D" id="3.40.50.720">
    <property type="entry name" value="NAD(P)-binding Rossmann-like Domain"/>
    <property type="match status" value="1"/>
</dbReference>
<evidence type="ECO:0000313" key="4">
    <source>
        <dbReference type="EMBL" id="PLX63253.1"/>
    </source>
</evidence>
<evidence type="ECO:0000256" key="1">
    <source>
        <dbReference type="ARBA" id="ARBA00023002"/>
    </source>
</evidence>
<reference evidence="4 5" key="1">
    <citation type="submission" date="2017-11" db="EMBL/GenBank/DDBJ databases">
        <title>Genome-resolved metagenomics identifies genetic mobility, metabolic interactions, and unexpected diversity in perchlorate-reducing communities.</title>
        <authorList>
            <person name="Barnum T.P."/>
            <person name="Figueroa I.A."/>
            <person name="Carlstrom C.I."/>
            <person name="Lucas L.N."/>
            <person name="Engelbrektson A.L."/>
            <person name="Coates J.D."/>
        </authorList>
    </citation>
    <scope>NUCLEOTIDE SEQUENCE [LARGE SCALE GENOMIC DNA]</scope>
    <source>
        <strain evidence="4">BM301</strain>
    </source>
</reference>
<evidence type="ECO:0000313" key="5">
    <source>
        <dbReference type="Proteomes" id="UP000235015"/>
    </source>
</evidence>
<dbReference type="PANTHER" id="PTHR40459:SF1">
    <property type="entry name" value="CONSERVED HYPOTHETICAL ALANINE AND LEUCINE RICH PROTEIN"/>
    <property type="match status" value="1"/>
</dbReference>
<proteinExistence type="predicted"/>
<evidence type="ECO:0000259" key="3">
    <source>
        <dbReference type="Pfam" id="PF10728"/>
    </source>
</evidence>
<feature type="domain" description="DUF2520" evidence="3">
    <location>
        <begin position="139"/>
        <end position="267"/>
    </location>
</feature>
<sequence length="300" mass="31387">MSKERIALVGAGAAGSALLLALHRAGYPIAGVASRTLESARRCAALIGDPPATSDPAPAVVNADIIILATPDGQIEPACHAIADQGVIRPGQLFLHLSGALTSNVLEPARHKGAEVLSLHPIQALADPQKGAELLRGSWFCLEGTTPAITRGEALVKALQGETLVIPAEKKALYHAALCVAANYLVTIESIAVTLLEKIGIERQAGLKAILPLIAGSVENLVHSGLPDALTGPISRGDTATITQHIDSLREIQPAYQAIYRMLGKETVELALEKGGLDQEQAEQIRLLLTPQPPDACLIS</sequence>
<keyword evidence="1" id="KW-0560">Oxidoreductase</keyword>
<dbReference type="SUPFAM" id="SSF51735">
    <property type="entry name" value="NAD(P)-binding Rossmann-fold domains"/>
    <property type="match status" value="1"/>
</dbReference>
<dbReference type="STRING" id="1111735.GCA_000428045_01376"/>
<dbReference type="Proteomes" id="UP000235015">
    <property type="component" value="Unassembled WGS sequence"/>
</dbReference>
<protein>
    <submittedName>
        <fullName evidence="4">DUF2520 domain-containing protein</fullName>
    </submittedName>
</protein>
<dbReference type="EMBL" id="PKUN01000002">
    <property type="protein sequence ID" value="PLX63253.1"/>
    <property type="molecule type" value="Genomic_DNA"/>
</dbReference>
<dbReference type="GO" id="GO:0016491">
    <property type="term" value="F:oxidoreductase activity"/>
    <property type="evidence" value="ECO:0007669"/>
    <property type="project" value="UniProtKB-KW"/>
</dbReference>
<dbReference type="SUPFAM" id="SSF48179">
    <property type="entry name" value="6-phosphogluconate dehydrogenase C-terminal domain-like"/>
    <property type="match status" value="1"/>
</dbReference>
<comment type="caution">
    <text evidence="4">The sequence shown here is derived from an EMBL/GenBank/DDBJ whole genome shotgun (WGS) entry which is preliminary data.</text>
</comment>
<organism evidence="4 5">
    <name type="scientific">Sedimenticola selenatireducens</name>
    <dbReference type="NCBI Taxonomy" id="191960"/>
    <lineage>
        <taxon>Bacteria</taxon>
        <taxon>Pseudomonadati</taxon>
        <taxon>Pseudomonadota</taxon>
        <taxon>Gammaproteobacteria</taxon>
        <taxon>Chromatiales</taxon>
        <taxon>Sedimenticolaceae</taxon>
        <taxon>Sedimenticola</taxon>
    </lineage>
</organism>
<dbReference type="PANTHER" id="PTHR40459">
    <property type="entry name" value="CONSERVED HYPOTHETICAL ALANINE AND LEUCINE RICH PROTEIN"/>
    <property type="match status" value="1"/>
</dbReference>
<dbReference type="Pfam" id="PF10728">
    <property type="entry name" value="DUF2520"/>
    <property type="match status" value="1"/>
</dbReference>
<dbReference type="InterPro" id="IPR037108">
    <property type="entry name" value="TM1727-like_C_sf"/>
</dbReference>
<feature type="domain" description="Putative oxidoreductase/dehydrogenase Rossmann-like" evidence="2">
    <location>
        <begin position="5"/>
        <end position="121"/>
    </location>
</feature>
<dbReference type="InterPro" id="IPR036291">
    <property type="entry name" value="NAD(P)-bd_dom_sf"/>
</dbReference>
<gene>
    <name evidence="4" type="ORF">C0630_03665</name>
</gene>
<dbReference type="InterPro" id="IPR019665">
    <property type="entry name" value="OxRdtase/DH_put_Rossmann_dom"/>
</dbReference>
<dbReference type="AlphaFoldDB" id="A0A2N6D0Q8"/>
<accession>A0A2N6D0Q8</accession>
<dbReference type="Pfam" id="PF10727">
    <property type="entry name" value="Rossmann-like"/>
    <property type="match status" value="1"/>
</dbReference>
<evidence type="ECO:0000259" key="2">
    <source>
        <dbReference type="Pfam" id="PF10727"/>
    </source>
</evidence>